<evidence type="ECO:0008006" key="3">
    <source>
        <dbReference type="Google" id="ProtNLM"/>
    </source>
</evidence>
<protein>
    <recommendedName>
        <fullName evidence="3">Hemin transporter HemP</fullName>
    </recommendedName>
</protein>
<dbReference type="EMBL" id="JPWF01000014">
    <property type="protein sequence ID" value="RCK32884.1"/>
    <property type="molecule type" value="Genomic_DNA"/>
</dbReference>
<reference evidence="1 2" key="1">
    <citation type="submission" date="2014-07" db="EMBL/GenBank/DDBJ databases">
        <title>Draft genome sequence of Thalassospira profundimaris 35.</title>
        <authorList>
            <person name="Lai Q."/>
            <person name="Shao Z."/>
        </authorList>
    </citation>
    <scope>NUCLEOTIDE SEQUENCE [LARGE SCALE GENOMIC DNA]</scope>
    <source>
        <strain evidence="1 2">35</strain>
    </source>
</reference>
<evidence type="ECO:0000313" key="1">
    <source>
        <dbReference type="EMBL" id="RCK32884.1"/>
    </source>
</evidence>
<organism evidence="1 2">
    <name type="scientific">Thalassospira profundimaris</name>
    <dbReference type="NCBI Taxonomy" id="502049"/>
    <lineage>
        <taxon>Bacteria</taxon>
        <taxon>Pseudomonadati</taxon>
        <taxon>Pseudomonadota</taxon>
        <taxon>Alphaproteobacteria</taxon>
        <taxon>Rhodospirillales</taxon>
        <taxon>Thalassospiraceae</taxon>
        <taxon>Thalassospira</taxon>
    </lineage>
</organism>
<gene>
    <name evidence="1" type="ORF">TH19_18425</name>
</gene>
<proteinExistence type="predicted"/>
<dbReference type="Proteomes" id="UP000253226">
    <property type="component" value="Unassembled WGS sequence"/>
</dbReference>
<evidence type="ECO:0000313" key="2">
    <source>
        <dbReference type="Proteomes" id="UP000253226"/>
    </source>
</evidence>
<dbReference type="Gene3D" id="2.10.70.10">
    <property type="entry name" value="Complement Module, domain 1"/>
    <property type="match status" value="1"/>
</dbReference>
<accession>A0A367W2Z4</accession>
<comment type="caution">
    <text evidence="1">The sequence shown here is derived from an EMBL/GenBank/DDBJ whole genome shotgun (WGS) entry which is preliminary data.</text>
</comment>
<sequence>MQLIINIFRVTTEEFAMPDIAARTEKQSVATQAKHIQVEDLMGSDREVIIIHQGDEYRLRMTSNNKLILTK</sequence>
<dbReference type="InterPro" id="IPR019600">
    <property type="entry name" value="Hemin_uptake_protein_HemP"/>
</dbReference>
<dbReference type="Pfam" id="PF10636">
    <property type="entry name" value="hemP"/>
    <property type="match status" value="1"/>
</dbReference>
<name>A0A367W2Z4_9PROT</name>
<dbReference type="AlphaFoldDB" id="A0A367W2Z4"/>